<dbReference type="Pfam" id="PF17820">
    <property type="entry name" value="PDZ_6"/>
    <property type="match status" value="1"/>
</dbReference>
<gene>
    <name evidence="2" type="ORF">SARC_07438</name>
</gene>
<protein>
    <recommendedName>
        <fullName evidence="1">PDZ domain-containing protein</fullName>
    </recommendedName>
</protein>
<evidence type="ECO:0000313" key="2">
    <source>
        <dbReference type="EMBL" id="KNC80195.1"/>
    </source>
</evidence>
<organism evidence="2 3">
    <name type="scientific">Sphaeroforma arctica JP610</name>
    <dbReference type="NCBI Taxonomy" id="667725"/>
    <lineage>
        <taxon>Eukaryota</taxon>
        <taxon>Ichthyosporea</taxon>
        <taxon>Ichthyophonida</taxon>
        <taxon>Sphaeroforma</taxon>
    </lineage>
</organism>
<dbReference type="InterPro" id="IPR041489">
    <property type="entry name" value="PDZ_6"/>
</dbReference>
<dbReference type="OrthoDB" id="10029564at2759"/>
<dbReference type="InterPro" id="IPR036034">
    <property type="entry name" value="PDZ_sf"/>
</dbReference>
<reference evidence="2 3" key="1">
    <citation type="submission" date="2011-02" db="EMBL/GenBank/DDBJ databases">
        <title>The Genome Sequence of Sphaeroforma arctica JP610.</title>
        <authorList>
            <consortium name="The Broad Institute Genome Sequencing Platform"/>
            <person name="Russ C."/>
            <person name="Cuomo C."/>
            <person name="Young S.K."/>
            <person name="Zeng Q."/>
            <person name="Gargeya S."/>
            <person name="Alvarado L."/>
            <person name="Berlin A."/>
            <person name="Chapman S.B."/>
            <person name="Chen Z."/>
            <person name="Freedman E."/>
            <person name="Gellesch M."/>
            <person name="Goldberg J."/>
            <person name="Griggs A."/>
            <person name="Gujja S."/>
            <person name="Heilman E."/>
            <person name="Heiman D."/>
            <person name="Howarth C."/>
            <person name="Mehta T."/>
            <person name="Neiman D."/>
            <person name="Pearson M."/>
            <person name="Roberts A."/>
            <person name="Saif S."/>
            <person name="Shea T."/>
            <person name="Shenoy N."/>
            <person name="Sisk P."/>
            <person name="Stolte C."/>
            <person name="Sykes S."/>
            <person name="White J."/>
            <person name="Yandava C."/>
            <person name="Burger G."/>
            <person name="Gray M.W."/>
            <person name="Holland P.W.H."/>
            <person name="King N."/>
            <person name="Lang F.B.F."/>
            <person name="Roger A.J."/>
            <person name="Ruiz-Trillo I."/>
            <person name="Haas B."/>
            <person name="Nusbaum C."/>
            <person name="Birren B."/>
        </authorList>
    </citation>
    <scope>NUCLEOTIDE SEQUENCE [LARGE SCALE GENOMIC DNA]</scope>
    <source>
        <strain evidence="2 3">JP610</strain>
    </source>
</reference>
<proteinExistence type="predicted"/>
<dbReference type="InterPro" id="IPR001478">
    <property type="entry name" value="PDZ"/>
</dbReference>
<dbReference type="PROSITE" id="PS50106">
    <property type="entry name" value="PDZ"/>
    <property type="match status" value="1"/>
</dbReference>
<dbReference type="Gene3D" id="2.30.42.10">
    <property type="match status" value="1"/>
</dbReference>
<feature type="domain" description="PDZ" evidence="1">
    <location>
        <begin position="136"/>
        <end position="198"/>
    </location>
</feature>
<dbReference type="SUPFAM" id="SSF50156">
    <property type="entry name" value="PDZ domain-like"/>
    <property type="match status" value="2"/>
</dbReference>
<evidence type="ECO:0000313" key="3">
    <source>
        <dbReference type="Proteomes" id="UP000054560"/>
    </source>
</evidence>
<accession>A0A0L0FTP9</accession>
<dbReference type="GeneID" id="25907942"/>
<dbReference type="AlphaFoldDB" id="A0A0L0FTP9"/>
<dbReference type="RefSeq" id="XP_014154097.1">
    <property type="nucleotide sequence ID" value="XM_014298622.1"/>
</dbReference>
<keyword evidence="3" id="KW-1185">Reference proteome</keyword>
<evidence type="ECO:0000259" key="1">
    <source>
        <dbReference type="PROSITE" id="PS50106"/>
    </source>
</evidence>
<dbReference type="Proteomes" id="UP000054560">
    <property type="component" value="Unassembled WGS sequence"/>
</dbReference>
<dbReference type="EMBL" id="KQ242186">
    <property type="protein sequence ID" value="KNC80195.1"/>
    <property type="molecule type" value="Genomic_DNA"/>
</dbReference>
<dbReference type="SMART" id="SM00228">
    <property type="entry name" value="PDZ"/>
    <property type="match status" value="2"/>
</dbReference>
<sequence>MSPISVYAGKNSLLSLSVPGTESCEAEKYPSKREVSVAHNFKKFGAGFVLHQDRLFVAWVDKYYSSTYSTAYKAGLGFGDEITSINGILAKEFRGDVTEVYAALNSSRTLSLELIEKTSFTEHTLALYADDSDGETSSTSRPKKKRLIGLSFIEDGTIARVEPGSMAALAGLRPGQRIISIGNRHTVGTTARDLLKIIGDSQNCSKTLEVLIVAAPGKLVNRLRSSSQALLSEKGLKMDLNAILDNDFNVNSFVGPRLSNSPSNTFRGKKSKSCNNLSSMLLGTDS</sequence>
<name>A0A0L0FTP9_9EUKA</name>